<dbReference type="Gene3D" id="1.10.510.10">
    <property type="entry name" value="Transferase(Phosphotransferase) domain 1"/>
    <property type="match status" value="1"/>
</dbReference>
<evidence type="ECO:0000313" key="2">
    <source>
        <dbReference type="EMBL" id="KAE8246640.1"/>
    </source>
</evidence>
<sequence length="530" mass="57735">MFIDTITKSWGDPQRTFWRRRGRLQSKDQPEEVHKLEEELDRKAKTLLPAVIKEHHSKGSQLFVKLDTDPTTGEVRISVVGETFRDIVHVTLPFLAASMCPNVPRITLANIDAYVTCSLADHVLLVDVVIPPATVPIRALIKTFHVPTDGKMVAGHDATLADPLREAYILSSLPPHPNVMPAPLALITVADHETSTDVDSSDGERFVGMVLPFFSGGDASDLQHFLSVEDGLRHCYEFTSGLLHIYSHGFVMDDIAMKNTVISAPPPNDRLIVIDLEPVTIYRNQDGDPAPEVTGHWVASIQAGQLHYTHSEVRTNKEDTIRSELASMPEAIERLDVFNVGYVLSQLIQCSVEFPWMERCTYDHVHIAGPKMHAHVPTKRELNAVSTMGFVHVVPRNTTSSSGGPGSTVQRGGSSSALGPGGGSGSGVGGGSSLMSSSAGGGGGSGGSNTSKLITGGHSLVRWNELLSHFRAVQIKHERLRRQNLGMGQDAANVLTGQDWKERGATDWSRNTINESTREQDYTAEGSRLR</sequence>
<comment type="caution">
    <text evidence="2">The sequence shown here is derived from an EMBL/GenBank/DDBJ whole genome shotgun (WGS) entry which is preliminary data.</text>
</comment>
<feature type="compositionally biased region" description="Basic and acidic residues" evidence="1">
    <location>
        <begin position="516"/>
        <end position="530"/>
    </location>
</feature>
<protein>
    <recommendedName>
        <fullName evidence="4">Protein kinase domain-containing protein</fullName>
    </recommendedName>
</protein>
<evidence type="ECO:0000313" key="3">
    <source>
        <dbReference type="Proteomes" id="UP000077521"/>
    </source>
</evidence>
<dbReference type="AlphaFoldDB" id="A0A8T8SS94"/>
<proteinExistence type="predicted"/>
<dbReference type="EMBL" id="LWDF02000466">
    <property type="protein sequence ID" value="KAE8246640.1"/>
    <property type="molecule type" value="Genomic_DNA"/>
</dbReference>
<accession>A0A8T8SS94</accession>
<feature type="region of interest" description="Disordered" evidence="1">
    <location>
        <begin position="395"/>
        <end position="451"/>
    </location>
</feature>
<evidence type="ECO:0000256" key="1">
    <source>
        <dbReference type="SAM" id="MobiDB-lite"/>
    </source>
</evidence>
<dbReference type="InterPro" id="IPR011009">
    <property type="entry name" value="Kinase-like_dom_sf"/>
</dbReference>
<organism evidence="2 3">
    <name type="scientific">Tilletia indica</name>
    <dbReference type="NCBI Taxonomy" id="43049"/>
    <lineage>
        <taxon>Eukaryota</taxon>
        <taxon>Fungi</taxon>
        <taxon>Dikarya</taxon>
        <taxon>Basidiomycota</taxon>
        <taxon>Ustilaginomycotina</taxon>
        <taxon>Exobasidiomycetes</taxon>
        <taxon>Tilletiales</taxon>
        <taxon>Tilletiaceae</taxon>
        <taxon>Tilletia</taxon>
    </lineage>
</organism>
<feature type="region of interest" description="Disordered" evidence="1">
    <location>
        <begin position="506"/>
        <end position="530"/>
    </location>
</feature>
<dbReference type="SUPFAM" id="SSF56112">
    <property type="entry name" value="Protein kinase-like (PK-like)"/>
    <property type="match status" value="1"/>
</dbReference>
<feature type="compositionally biased region" description="Gly residues" evidence="1">
    <location>
        <begin position="419"/>
        <end position="432"/>
    </location>
</feature>
<evidence type="ECO:0008006" key="4">
    <source>
        <dbReference type="Google" id="ProtNLM"/>
    </source>
</evidence>
<name>A0A8T8SS94_9BASI</name>
<reference evidence="2" key="1">
    <citation type="submission" date="2016-04" db="EMBL/GenBank/DDBJ databases">
        <authorList>
            <person name="Nguyen H.D."/>
            <person name="Samba Siva P."/>
            <person name="Cullis J."/>
            <person name="Levesque C.A."/>
            <person name="Hambleton S."/>
        </authorList>
    </citation>
    <scope>NUCLEOTIDE SEQUENCE</scope>
    <source>
        <strain evidence="2">DAOMC 236416</strain>
    </source>
</reference>
<keyword evidence="3" id="KW-1185">Reference proteome</keyword>
<dbReference type="Proteomes" id="UP000077521">
    <property type="component" value="Unassembled WGS sequence"/>
</dbReference>
<gene>
    <name evidence="2" type="ORF">A4X13_0g5699</name>
</gene>
<reference evidence="2" key="2">
    <citation type="journal article" date="2019" name="IMA Fungus">
        <title>Genome sequencing and comparison of five Tilletia species to identify candidate genes for the detection of regulated species infecting wheat.</title>
        <authorList>
            <person name="Nguyen H.D.T."/>
            <person name="Sultana T."/>
            <person name="Kesanakurti P."/>
            <person name="Hambleton S."/>
        </authorList>
    </citation>
    <scope>NUCLEOTIDE SEQUENCE</scope>
    <source>
        <strain evidence="2">DAOMC 236416</strain>
    </source>
</reference>